<keyword evidence="4" id="KW-0479">Metal-binding</keyword>
<dbReference type="SUPFAM" id="SSF53335">
    <property type="entry name" value="S-adenosyl-L-methionine-dependent methyltransferases"/>
    <property type="match status" value="1"/>
</dbReference>
<dbReference type="GO" id="GO:0010143">
    <property type="term" value="P:cutin biosynthetic process"/>
    <property type="evidence" value="ECO:0007669"/>
    <property type="project" value="TreeGrafter"/>
</dbReference>
<keyword evidence="2" id="KW-0489">Methyltransferase</keyword>
<evidence type="ECO:0000313" key="6">
    <source>
        <dbReference type="EMBL" id="KAK2990143.1"/>
    </source>
</evidence>
<dbReference type="SUPFAM" id="SSF56801">
    <property type="entry name" value="Acetyl-CoA synthetase-like"/>
    <property type="match status" value="1"/>
</dbReference>
<dbReference type="EMBL" id="JAVXUO010000663">
    <property type="protein sequence ID" value="KAK2990143.1"/>
    <property type="molecule type" value="Genomic_DNA"/>
</dbReference>
<evidence type="ECO:0000256" key="1">
    <source>
        <dbReference type="ARBA" id="ARBA00007967"/>
    </source>
</evidence>
<dbReference type="Gene3D" id="3.40.50.150">
    <property type="entry name" value="Vaccinia Virus protein VP39"/>
    <property type="match status" value="1"/>
</dbReference>
<dbReference type="GO" id="GO:0010025">
    <property type="term" value="P:wax biosynthetic process"/>
    <property type="evidence" value="ECO:0007669"/>
    <property type="project" value="TreeGrafter"/>
</dbReference>
<dbReference type="GO" id="GO:0016020">
    <property type="term" value="C:membrane"/>
    <property type="evidence" value="ECO:0007669"/>
    <property type="project" value="TreeGrafter"/>
</dbReference>
<keyword evidence="3" id="KW-0808">Transferase</keyword>
<organism evidence="6 7">
    <name type="scientific">Escallonia rubra</name>
    <dbReference type="NCBI Taxonomy" id="112253"/>
    <lineage>
        <taxon>Eukaryota</taxon>
        <taxon>Viridiplantae</taxon>
        <taxon>Streptophyta</taxon>
        <taxon>Embryophyta</taxon>
        <taxon>Tracheophyta</taxon>
        <taxon>Spermatophyta</taxon>
        <taxon>Magnoliopsida</taxon>
        <taxon>eudicotyledons</taxon>
        <taxon>Gunneridae</taxon>
        <taxon>Pentapetalae</taxon>
        <taxon>asterids</taxon>
        <taxon>campanulids</taxon>
        <taxon>Escalloniales</taxon>
        <taxon>Escalloniaceae</taxon>
        <taxon>Escallonia</taxon>
    </lineage>
</organism>
<comment type="caution">
    <text evidence="6">The sequence shown here is derived from an EMBL/GenBank/DDBJ whole genome shotgun (WGS) entry which is preliminary data.</text>
</comment>
<dbReference type="PANTHER" id="PTHR43272">
    <property type="entry name" value="LONG-CHAIN-FATTY-ACID--COA LIGASE"/>
    <property type="match status" value="1"/>
</dbReference>
<dbReference type="Gene3D" id="1.10.1200.270">
    <property type="entry name" value="Methyltransferase, alpha-helical capping domain"/>
    <property type="match status" value="1"/>
</dbReference>
<keyword evidence="5" id="KW-0460">Magnesium</keyword>
<dbReference type="GO" id="GO:0046872">
    <property type="term" value="F:metal ion binding"/>
    <property type="evidence" value="ECO:0007669"/>
    <property type="project" value="UniProtKB-KW"/>
</dbReference>
<accession>A0AA88RSI9</accession>
<dbReference type="Pfam" id="PF03492">
    <property type="entry name" value="Methyltransf_7"/>
    <property type="match status" value="1"/>
</dbReference>
<dbReference type="GO" id="GO:0005783">
    <property type="term" value="C:endoplasmic reticulum"/>
    <property type="evidence" value="ECO:0007669"/>
    <property type="project" value="TreeGrafter"/>
</dbReference>
<evidence type="ECO:0000256" key="2">
    <source>
        <dbReference type="ARBA" id="ARBA00022603"/>
    </source>
</evidence>
<dbReference type="InterPro" id="IPR005299">
    <property type="entry name" value="MeTrfase_7"/>
</dbReference>
<dbReference type="GO" id="GO:0008168">
    <property type="term" value="F:methyltransferase activity"/>
    <property type="evidence" value="ECO:0007669"/>
    <property type="project" value="UniProtKB-KW"/>
</dbReference>
<comment type="similarity">
    <text evidence="1">Belongs to the methyltransferase superfamily. Type-7 methyltransferase family.</text>
</comment>
<gene>
    <name evidence="6" type="ORF">RJ640_007545</name>
</gene>
<evidence type="ECO:0000256" key="3">
    <source>
        <dbReference type="ARBA" id="ARBA00022679"/>
    </source>
</evidence>
<dbReference type="Proteomes" id="UP001187471">
    <property type="component" value="Unassembled WGS sequence"/>
</dbReference>
<proteinExistence type="inferred from homology"/>
<evidence type="ECO:0000313" key="7">
    <source>
        <dbReference type="Proteomes" id="UP001187471"/>
    </source>
</evidence>
<keyword evidence="7" id="KW-1185">Reference proteome</keyword>
<dbReference type="PANTHER" id="PTHR43272:SF6">
    <property type="entry name" value="LONG CHAIN ACYL-COA SYNTHETASE 1"/>
    <property type="match status" value="1"/>
</dbReference>
<dbReference type="GO" id="GO:0032259">
    <property type="term" value="P:methylation"/>
    <property type="evidence" value="ECO:0007669"/>
    <property type="project" value="UniProtKB-KW"/>
</dbReference>
<reference evidence="6" key="1">
    <citation type="submission" date="2022-12" db="EMBL/GenBank/DDBJ databases">
        <title>Draft genome assemblies for two species of Escallonia (Escalloniales).</title>
        <authorList>
            <person name="Chanderbali A."/>
            <person name="Dervinis C."/>
            <person name="Anghel I."/>
            <person name="Soltis D."/>
            <person name="Soltis P."/>
            <person name="Zapata F."/>
        </authorList>
    </citation>
    <scope>NUCLEOTIDE SEQUENCE</scope>
    <source>
        <strain evidence="6">UCBG92.1500</strain>
        <tissue evidence="6">Leaf</tissue>
    </source>
</reference>
<dbReference type="GO" id="GO:0004467">
    <property type="term" value="F:long-chain fatty acid-CoA ligase activity"/>
    <property type="evidence" value="ECO:0007669"/>
    <property type="project" value="TreeGrafter"/>
</dbReference>
<protein>
    <submittedName>
        <fullName evidence="6">Uncharacterized protein</fullName>
    </submittedName>
</protein>
<dbReference type="InterPro" id="IPR042086">
    <property type="entry name" value="MeTrfase_capping"/>
</dbReference>
<sequence length="252" mass="28400">MLPDGVLRIIDRKKNLIKLSQGEYVVVEYLEKVYGITPIVENIFLLLMDSQRRISILSTYTVANMFCEQCGIKAKGLVTEALVDSLNLSIYIPDASELKRVIASNKHLELLKMEKVYFPPMFASPEKVLACSRHIRATMEGILCKHFGSQIMDQLFEKSSERSLKNSPRCLTLFVDQVTETPSKNIDDVHQNGSGKNRGKGFRCTYSGVIAFPKGLPSNDGNGTAWRRLDSLGGADLAMWHIKSWTNLRRNE</sequence>
<dbReference type="AlphaFoldDB" id="A0AA88RSI9"/>
<evidence type="ECO:0000256" key="5">
    <source>
        <dbReference type="ARBA" id="ARBA00022842"/>
    </source>
</evidence>
<evidence type="ECO:0000256" key="4">
    <source>
        <dbReference type="ARBA" id="ARBA00022723"/>
    </source>
</evidence>
<name>A0AA88RSI9_9ASTE</name>
<dbReference type="InterPro" id="IPR029063">
    <property type="entry name" value="SAM-dependent_MTases_sf"/>
</dbReference>